<dbReference type="Proteomes" id="UP000677228">
    <property type="component" value="Unassembled WGS sequence"/>
</dbReference>
<evidence type="ECO:0000313" key="5">
    <source>
        <dbReference type="Proteomes" id="UP000677228"/>
    </source>
</evidence>
<evidence type="ECO:0000256" key="2">
    <source>
        <dbReference type="PROSITE-ProRule" id="PRU00124"/>
    </source>
</evidence>
<dbReference type="Pfam" id="PF00057">
    <property type="entry name" value="Ldl_recept_a"/>
    <property type="match status" value="1"/>
</dbReference>
<dbReference type="InterPro" id="IPR036055">
    <property type="entry name" value="LDL_receptor-like_sf"/>
</dbReference>
<accession>A0A8S2CZC5</accession>
<evidence type="ECO:0000313" key="4">
    <source>
        <dbReference type="EMBL" id="CAF3590661.1"/>
    </source>
</evidence>
<dbReference type="SUPFAM" id="SSF57424">
    <property type="entry name" value="LDL receptor-like module"/>
    <property type="match status" value="1"/>
</dbReference>
<protein>
    <submittedName>
        <fullName evidence="3">Uncharacterized protein</fullName>
    </submittedName>
</protein>
<name>A0A8S2CZC5_9BILA</name>
<dbReference type="SMART" id="SM00192">
    <property type="entry name" value="LDLa"/>
    <property type="match status" value="1"/>
</dbReference>
<dbReference type="EMBL" id="CAJOBA010001344">
    <property type="protein sequence ID" value="CAF3590661.1"/>
    <property type="molecule type" value="Genomic_DNA"/>
</dbReference>
<evidence type="ECO:0000256" key="1">
    <source>
        <dbReference type="ARBA" id="ARBA00023157"/>
    </source>
</evidence>
<keyword evidence="1 2" id="KW-1015">Disulfide bond</keyword>
<dbReference type="PROSITE" id="PS50068">
    <property type="entry name" value="LDLRA_2"/>
    <property type="match status" value="1"/>
</dbReference>
<dbReference type="InterPro" id="IPR002172">
    <property type="entry name" value="LDrepeatLR_classA_rpt"/>
</dbReference>
<organism evidence="3 5">
    <name type="scientific">Didymodactylos carnosus</name>
    <dbReference type="NCBI Taxonomy" id="1234261"/>
    <lineage>
        <taxon>Eukaryota</taxon>
        <taxon>Metazoa</taxon>
        <taxon>Spiralia</taxon>
        <taxon>Gnathifera</taxon>
        <taxon>Rotifera</taxon>
        <taxon>Eurotatoria</taxon>
        <taxon>Bdelloidea</taxon>
        <taxon>Philodinida</taxon>
        <taxon>Philodinidae</taxon>
        <taxon>Didymodactylos</taxon>
    </lineage>
</organism>
<dbReference type="Proteomes" id="UP000682733">
    <property type="component" value="Unassembled WGS sequence"/>
</dbReference>
<reference evidence="3" key="1">
    <citation type="submission" date="2021-02" db="EMBL/GenBank/DDBJ databases">
        <authorList>
            <person name="Nowell W R."/>
        </authorList>
    </citation>
    <scope>NUCLEOTIDE SEQUENCE</scope>
</reference>
<dbReference type="CDD" id="cd00112">
    <property type="entry name" value="LDLa"/>
    <property type="match status" value="1"/>
</dbReference>
<comment type="caution">
    <text evidence="2">Lacks conserved residue(s) required for the propagation of feature annotation.</text>
</comment>
<feature type="disulfide bond" evidence="2">
    <location>
        <begin position="40"/>
        <end position="58"/>
    </location>
</feature>
<dbReference type="EMBL" id="CAJNOK010001344">
    <property type="protein sequence ID" value="CAF0806986.1"/>
    <property type="molecule type" value="Genomic_DNA"/>
</dbReference>
<dbReference type="AlphaFoldDB" id="A0A8S2CZC5"/>
<proteinExistence type="predicted"/>
<comment type="caution">
    <text evidence="3">The sequence shown here is derived from an EMBL/GenBank/DDBJ whole genome shotgun (WGS) entry which is preliminary data.</text>
</comment>
<gene>
    <name evidence="3" type="ORF">OVA965_LOCUS4949</name>
    <name evidence="4" type="ORF">TMI583_LOCUS4947</name>
</gene>
<dbReference type="Gene3D" id="4.10.400.10">
    <property type="entry name" value="Low-density Lipoprotein Receptor"/>
    <property type="match status" value="1"/>
</dbReference>
<sequence length="263" mass="30791">MKNTHFRFRSGKQQCVGGVDEDYCEKLLHNECDSESEYRCKSGHCIDEAYFLDGDVDCQNQTDEQINNDLHNIARCPYTTNFNCDEFIVFSKMYFSCADGNILYDRSLFQRDYVLEAYCRNYHDKYFMCELDSYNPVWTRPNGMCLYYGLTGERDENYCLFLHQCALTDGAHPECPCSGNDCKRFKYLGMELNSDMKYGASLDEIFFATRGTYRSFEWLYGTQVLNILADMGLDKSHLPPFCWNNIYPNTTEVCDRLRVYSCI</sequence>
<evidence type="ECO:0000313" key="3">
    <source>
        <dbReference type="EMBL" id="CAF0806986.1"/>
    </source>
</evidence>